<dbReference type="Proteomes" id="UP001206483">
    <property type="component" value="Unassembled WGS sequence"/>
</dbReference>
<comment type="caution">
    <text evidence="2">The sequence shown here is derived from an EMBL/GenBank/DDBJ whole genome shotgun (WGS) entry which is preliminary data.</text>
</comment>
<dbReference type="SUPFAM" id="SSF109854">
    <property type="entry name" value="DinB/YfiT-like putative metalloenzymes"/>
    <property type="match status" value="1"/>
</dbReference>
<accession>A0ABT1IZV4</accession>
<sequence length="189" mass="20079">MDAEDVNRAVDWLTRLLEPYADTDWTRPALGLEWSCRETVAHVAHDLTAYAGQLAGAVQDGYLPCDLTVRTDATPRDLLRVVTAAAGLLRAVLTTAPPDARAWHWGPCDPGGFAAMGCAEVLLHGYDLAGGLGAAWTPPAGMCAAVLGRLFPDAPAGEPEAVLLWCTGRGELPGRPRRTGWVWKAALPA</sequence>
<dbReference type="Gene3D" id="1.20.120.450">
    <property type="entry name" value="dinb family like domain"/>
    <property type="match status" value="1"/>
</dbReference>
<dbReference type="InterPro" id="IPR024344">
    <property type="entry name" value="MDMPI_metal-binding"/>
</dbReference>
<evidence type="ECO:0000259" key="1">
    <source>
        <dbReference type="Pfam" id="PF11716"/>
    </source>
</evidence>
<reference evidence="2 3" key="1">
    <citation type="submission" date="2022-06" db="EMBL/GenBank/DDBJ databases">
        <title>Sequencing the genomes of 1000 actinobacteria strains.</title>
        <authorList>
            <person name="Klenk H.-P."/>
        </authorList>
    </citation>
    <scope>NUCLEOTIDE SEQUENCE [LARGE SCALE GENOMIC DNA]</scope>
    <source>
        <strain evidence="2 3">DSM 41656</strain>
    </source>
</reference>
<dbReference type="Pfam" id="PF11716">
    <property type="entry name" value="MDMPI_N"/>
    <property type="match status" value="1"/>
</dbReference>
<evidence type="ECO:0000313" key="2">
    <source>
        <dbReference type="EMBL" id="MCP2310677.1"/>
    </source>
</evidence>
<protein>
    <submittedName>
        <fullName evidence="2">Uncharacterized protein (TIGR03083 family)</fullName>
    </submittedName>
</protein>
<evidence type="ECO:0000313" key="3">
    <source>
        <dbReference type="Proteomes" id="UP001206483"/>
    </source>
</evidence>
<dbReference type="RefSeq" id="WP_253798856.1">
    <property type="nucleotide sequence ID" value="NZ_BAAAUB010000082.1"/>
</dbReference>
<dbReference type="EMBL" id="JAMZDX010000003">
    <property type="protein sequence ID" value="MCP2310677.1"/>
    <property type="molecule type" value="Genomic_DNA"/>
</dbReference>
<feature type="domain" description="Mycothiol-dependent maleylpyruvate isomerase metal-binding" evidence="1">
    <location>
        <begin position="8"/>
        <end position="129"/>
    </location>
</feature>
<gene>
    <name evidence="2" type="ORF">FHR36_003810</name>
</gene>
<name>A0ABT1IZV4_9ACTN</name>
<dbReference type="InterPro" id="IPR034660">
    <property type="entry name" value="DinB/YfiT-like"/>
</dbReference>
<organism evidence="2 3">
    <name type="scientific">Kitasatospora paracochleata</name>
    <dbReference type="NCBI Taxonomy" id="58354"/>
    <lineage>
        <taxon>Bacteria</taxon>
        <taxon>Bacillati</taxon>
        <taxon>Actinomycetota</taxon>
        <taxon>Actinomycetes</taxon>
        <taxon>Kitasatosporales</taxon>
        <taxon>Streptomycetaceae</taxon>
        <taxon>Kitasatospora</taxon>
    </lineage>
</organism>
<keyword evidence="3" id="KW-1185">Reference proteome</keyword>
<proteinExistence type="predicted"/>